<sequence>MRAVRRPSQHEQYLRLNPPRGACETSSARSSLRKNDLVTTSIDRRKAGHASELDSNRGSFVSFALNKYERCSSIPCPKSSAVAECGRRAVGFKRTFARARFGEGRRSTSRSSSSKPLVLNVPRVVLRFRPMDVGTCTRTREAASGARGAPENEGPSMIEMQREARKGGGQGPVRIQQWWQDELYVGSQYKEVTARVLYSSAQILVQLENLKNHRWPRRPADWSRFGLEVHWKVQGTQWFDLQEL</sequence>
<dbReference type="AlphaFoldDB" id="A0AAD7HZR8"/>
<dbReference type="EMBL" id="JARKIB010000155">
    <property type="protein sequence ID" value="KAJ7731063.1"/>
    <property type="molecule type" value="Genomic_DNA"/>
</dbReference>
<proteinExistence type="predicted"/>
<protein>
    <submittedName>
        <fullName evidence="1">Uncharacterized protein</fullName>
    </submittedName>
</protein>
<evidence type="ECO:0000313" key="2">
    <source>
        <dbReference type="Proteomes" id="UP001215598"/>
    </source>
</evidence>
<reference evidence="1" key="1">
    <citation type="submission" date="2023-03" db="EMBL/GenBank/DDBJ databases">
        <title>Massive genome expansion in bonnet fungi (Mycena s.s.) driven by repeated elements and novel gene families across ecological guilds.</title>
        <authorList>
            <consortium name="Lawrence Berkeley National Laboratory"/>
            <person name="Harder C.B."/>
            <person name="Miyauchi S."/>
            <person name="Viragh M."/>
            <person name="Kuo A."/>
            <person name="Thoen E."/>
            <person name="Andreopoulos B."/>
            <person name="Lu D."/>
            <person name="Skrede I."/>
            <person name="Drula E."/>
            <person name="Henrissat B."/>
            <person name="Morin E."/>
            <person name="Kohler A."/>
            <person name="Barry K."/>
            <person name="LaButti K."/>
            <person name="Morin E."/>
            <person name="Salamov A."/>
            <person name="Lipzen A."/>
            <person name="Mereny Z."/>
            <person name="Hegedus B."/>
            <person name="Baldrian P."/>
            <person name="Stursova M."/>
            <person name="Weitz H."/>
            <person name="Taylor A."/>
            <person name="Grigoriev I.V."/>
            <person name="Nagy L.G."/>
            <person name="Martin F."/>
            <person name="Kauserud H."/>
        </authorList>
    </citation>
    <scope>NUCLEOTIDE SEQUENCE</scope>
    <source>
        <strain evidence="1">CBHHK182m</strain>
    </source>
</reference>
<keyword evidence="2" id="KW-1185">Reference proteome</keyword>
<feature type="non-terminal residue" evidence="1">
    <location>
        <position position="1"/>
    </location>
</feature>
<comment type="caution">
    <text evidence="1">The sequence shown here is derived from an EMBL/GenBank/DDBJ whole genome shotgun (WGS) entry which is preliminary data.</text>
</comment>
<accession>A0AAD7HZR8</accession>
<evidence type="ECO:0000313" key="1">
    <source>
        <dbReference type="EMBL" id="KAJ7731063.1"/>
    </source>
</evidence>
<gene>
    <name evidence="1" type="ORF">B0H16DRAFT_1584260</name>
</gene>
<name>A0AAD7HZR8_9AGAR</name>
<organism evidence="1 2">
    <name type="scientific">Mycena metata</name>
    <dbReference type="NCBI Taxonomy" id="1033252"/>
    <lineage>
        <taxon>Eukaryota</taxon>
        <taxon>Fungi</taxon>
        <taxon>Dikarya</taxon>
        <taxon>Basidiomycota</taxon>
        <taxon>Agaricomycotina</taxon>
        <taxon>Agaricomycetes</taxon>
        <taxon>Agaricomycetidae</taxon>
        <taxon>Agaricales</taxon>
        <taxon>Marasmiineae</taxon>
        <taxon>Mycenaceae</taxon>
        <taxon>Mycena</taxon>
    </lineage>
</organism>
<dbReference type="Proteomes" id="UP001215598">
    <property type="component" value="Unassembled WGS sequence"/>
</dbReference>